<feature type="compositionally biased region" description="Low complexity" evidence="1">
    <location>
        <begin position="153"/>
        <end position="175"/>
    </location>
</feature>
<organism evidence="2">
    <name type="scientific">Mantoniella antarctica</name>
    <dbReference type="NCBI Taxonomy" id="81844"/>
    <lineage>
        <taxon>Eukaryota</taxon>
        <taxon>Viridiplantae</taxon>
        <taxon>Chlorophyta</taxon>
        <taxon>Mamiellophyceae</taxon>
        <taxon>Mamiellales</taxon>
        <taxon>Mamiellaceae</taxon>
        <taxon>Mantoniella</taxon>
    </lineage>
</organism>
<feature type="compositionally biased region" description="Gly residues" evidence="1">
    <location>
        <begin position="176"/>
        <end position="187"/>
    </location>
</feature>
<gene>
    <name evidence="2" type="ORF">MANT1106_LOCUS9385</name>
</gene>
<protein>
    <submittedName>
        <fullName evidence="2">Uncharacterized protein</fullName>
    </submittedName>
</protein>
<feature type="region of interest" description="Disordered" evidence="1">
    <location>
        <begin position="148"/>
        <end position="187"/>
    </location>
</feature>
<dbReference type="EMBL" id="HBFC01015941">
    <property type="protein sequence ID" value="CAD8706702.1"/>
    <property type="molecule type" value="Transcribed_RNA"/>
</dbReference>
<reference evidence="2" key="1">
    <citation type="submission" date="2021-01" db="EMBL/GenBank/DDBJ databases">
        <authorList>
            <person name="Corre E."/>
            <person name="Pelletier E."/>
            <person name="Niang G."/>
            <person name="Scheremetjew M."/>
            <person name="Finn R."/>
            <person name="Kale V."/>
            <person name="Holt S."/>
            <person name="Cochrane G."/>
            <person name="Meng A."/>
            <person name="Brown T."/>
            <person name="Cohen L."/>
        </authorList>
    </citation>
    <scope>NUCLEOTIDE SEQUENCE</scope>
    <source>
        <strain evidence="2">SL-175</strain>
    </source>
</reference>
<evidence type="ECO:0000313" key="2">
    <source>
        <dbReference type="EMBL" id="CAD8706702.1"/>
    </source>
</evidence>
<sequence length="1230" mass="132145">MPSAALADATAAEKEEEEDEQKEVKEDVEKVVASSLTAAAAAAAAAAATAAAAAAATTFPAVPAAPAPAAAAEERQRLRLQAMERARSEAAAPARTRTLFVFEPAPGNEQVLSSGGGAEGEALIVEEEALPWGGDGESAPQVRAPRTFLSSRDATATANGTDTATANDTDSDTGSSGSGGGDGGGGGALHGLLRGVLGATAEDSLEASAGMERAAAARRLLVMSVSGDNTRWVGWEDMPQRLQEQRSGPEVQVARHSGHTHVTRPGGYWQAARFNKVERPSRTRHLSGNFGMGSGEGTLDGPRGGINQHDRVGVNKASGWPGQLHRERRCQLGSHCAHELQITTDSYPALNTRDTVHLDIQPFVKGVTSYSPNRRYQNFQYRNMAQISYLACESGAMRCVDATVVIIGTHSFRPGDAFTFSGVLGADRAQLNNQEFVVDAVSLLGFTTTSARRVDTFSGNPDFDVASSFVTKTRTPTAANPKPALGVHEWSYEQGDKIYFFVTLSEPVVVTGTPRLKLNTGSHYEAGANDAYAMFVGGGYGEKKTFWKNNERNPIKMPMEANNWYDDQYHIHDGGCTMGGFQRAGAPNATSDCTGDAGGSCDCAQYSGITHEVDAQLRTRRVHHFKKGDLIIVQGVTGPDAHLLNKQHTVWEVANTGSSGTTTTGAGNNLVTFKPPLDLVAAVFDARLAVAGRANIGAECRSHGLRDKDSHGTDFCTFSADTRYHLPTSDSTLLDHTRYGQQLPGQPGRFGIGNTGRGATFAQSAEEGGSVVTTRKEYQYNEERVEQYMDNVLAFEFNVLVEGAASPHFLYDQSDPRPASNVTQQHLTNDLDYKSRTALELNGGSIKRACANVYQVKSLTCATKAVVEVYGKHRLLPGDVVALEGINVTTNTRANQHAVNREHTVHALPVDAGTDANRLDWDQIWDQSPPYGADTSKFQINLDTTGALCGTFAVTREQSRVRRKRFVHGDGGQCRFVDAALKLPSPGDKMKGTFGYFQSLSFNKDIAVGRPFVTNVTSDNPSGTYGYNGGFGVRTGATSSEGVPDVIDIKVSFSEPVVASCGKDDDKWTTPQQFPGLRYRVCTSIFLVLVTKDGAVVNDPNELSTTGTAGEAVFPTGYLYHTGYDPLNVLNFRYLPRRLDSAARLQYQNEFALQAGCAAEDGAGACVSLSHIRRRVDNKLAGLRLPPTIRDVNRCQTATNAEQQVMCTSTTAHHTYSLYGQKMIRINAVF</sequence>
<name>A0A7S0SII4_9CHLO</name>
<feature type="region of interest" description="Disordered" evidence="1">
    <location>
        <begin position="1"/>
        <end position="27"/>
    </location>
</feature>
<dbReference type="AlphaFoldDB" id="A0A7S0SII4"/>
<proteinExistence type="predicted"/>
<evidence type="ECO:0000256" key="1">
    <source>
        <dbReference type="SAM" id="MobiDB-lite"/>
    </source>
</evidence>
<feature type="compositionally biased region" description="Low complexity" evidence="1">
    <location>
        <begin position="1"/>
        <end position="10"/>
    </location>
</feature>
<accession>A0A7S0SII4</accession>